<dbReference type="AlphaFoldDB" id="A0A1Y2MJQ3"/>
<evidence type="ECO:0008006" key="4">
    <source>
        <dbReference type="Google" id="ProtNLM"/>
    </source>
</evidence>
<evidence type="ECO:0000313" key="2">
    <source>
        <dbReference type="EMBL" id="OSY34678.1"/>
    </source>
</evidence>
<sequence length="262" mass="27861">MTTSYRVLTSAVLGLVLAGGFTVACAAPHTPEGYVSEIRGVLPEADVEMMTDQQIIASGSAMCAYPESLTTTGFENDAPPEYVEYSKVTAAYCDVLPPEAADYDGGAANQAAVTTPEHVALNQRFDVYDSTGVKMFDAAFTAINVDADCSESAKYLSEESQPARGHFVTVSMDIATTPDFQPDKIGYPTEHDFTFTGADGYTDNAVDAPTAYCVPQDDTLSVMTPANKYRGALTLDLKSSDGSLTYKSHFDSNGTAVTIDLP</sequence>
<protein>
    <recommendedName>
        <fullName evidence="4">Lipoprotein</fullName>
    </recommendedName>
</protein>
<keyword evidence="3" id="KW-1185">Reference proteome</keyword>
<dbReference type="PROSITE" id="PS51257">
    <property type="entry name" value="PROKAR_LIPOPROTEIN"/>
    <property type="match status" value="1"/>
</dbReference>
<evidence type="ECO:0000256" key="1">
    <source>
        <dbReference type="SAM" id="SignalP"/>
    </source>
</evidence>
<comment type="caution">
    <text evidence="2">The sequence shown here is derived from an EMBL/GenBank/DDBJ whole genome shotgun (WGS) entry which is preliminary data.</text>
</comment>
<evidence type="ECO:0000313" key="3">
    <source>
        <dbReference type="Proteomes" id="UP000194360"/>
    </source>
</evidence>
<feature type="signal peptide" evidence="1">
    <location>
        <begin position="1"/>
        <end position="26"/>
    </location>
</feature>
<keyword evidence="1" id="KW-0732">Signal</keyword>
<feature type="chain" id="PRO_5012440812" description="Lipoprotein" evidence="1">
    <location>
        <begin position="27"/>
        <end position="262"/>
    </location>
</feature>
<proteinExistence type="predicted"/>
<organism evidence="2 3">
    <name type="scientific">Pseudonocardia autotrophica</name>
    <name type="common">Amycolata autotrophica</name>
    <name type="synonym">Nocardia autotrophica</name>
    <dbReference type="NCBI Taxonomy" id="2074"/>
    <lineage>
        <taxon>Bacteria</taxon>
        <taxon>Bacillati</taxon>
        <taxon>Actinomycetota</taxon>
        <taxon>Actinomycetes</taxon>
        <taxon>Pseudonocardiales</taxon>
        <taxon>Pseudonocardiaceae</taxon>
        <taxon>Pseudonocardia</taxon>
    </lineage>
</organism>
<reference evidence="2 3" key="1">
    <citation type="submission" date="2016-09" db="EMBL/GenBank/DDBJ databases">
        <title>Pseudonocardia autotrophica DSM535, a candidate organism with high potential of specific P450 cytochromes.</title>
        <authorList>
            <person name="Grumaz C."/>
            <person name="Vainshtein Y."/>
            <person name="Kirstahler P."/>
            <person name="Sohn K."/>
        </authorList>
    </citation>
    <scope>NUCLEOTIDE SEQUENCE [LARGE SCALE GENOMIC DNA]</scope>
    <source>
        <strain evidence="2 3">DSM 535</strain>
    </source>
</reference>
<accession>A0A1Y2MJQ3</accession>
<dbReference type="EMBL" id="MIGB01000070">
    <property type="protein sequence ID" value="OSY34678.1"/>
    <property type="molecule type" value="Genomic_DNA"/>
</dbReference>
<name>A0A1Y2MJQ3_PSEAH</name>
<dbReference type="Proteomes" id="UP000194360">
    <property type="component" value="Unassembled WGS sequence"/>
</dbReference>
<gene>
    <name evidence="2" type="ORF">BG845_06611</name>
</gene>